<evidence type="ECO:0000256" key="4">
    <source>
        <dbReference type="ARBA" id="ARBA00023180"/>
    </source>
</evidence>
<dbReference type="InterPro" id="IPR013783">
    <property type="entry name" value="Ig-like_fold"/>
</dbReference>
<dbReference type="Proteomes" id="UP000749559">
    <property type="component" value="Unassembled WGS sequence"/>
</dbReference>
<dbReference type="InterPro" id="IPR036179">
    <property type="entry name" value="Ig-like_dom_sf"/>
</dbReference>
<keyword evidence="3" id="KW-1015">Disulfide bond</keyword>
<dbReference type="PANTHER" id="PTHR11640">
    <property type="entry name" value="NEPHRIN"/>
    <property type="match status" value="1"/>
</dbReference>
<evidence type="ECO:0000313" key="7">
    <source>
        <dbReference type="Proteomes" id="UP000749559"/>
    </source>
</evidence>
<name>A0A8J1TML1_OWEFU</name>
<dbReference type="GO" id="GO:0005886">
    <property type="term" value="C:plasma membrane"/>
    <property type="evidence" value="ECO:0007669"/>
    <property type="project" value="TreeGrafter"/>
</dbReference>
<proteinExistence type="predicted"/>
<protein>
    <submittedName>
        <fullName evidence="6">Uncharacterized protein</fullName>
    </submittedName>
</protein>
<evidence type="ECO:0000313" key="6">
    <source>
        <dbReference type="EMBL" id="CAH1802037.1"/>
    </source>
</evidence>
<evidence type="ECO:0000256" key="2">
    <source>
        <dbReference type="ARBA" id="ARBA00023136"/>
    </source>
</evidence>
<dbReference type="InterPro" id="IPR003599">
    <property type="entry name" value="Ig_sub"/>
</dbReference>
<dbReference type="Pfam" id="PF13927">
    <property type="entry name" value="Ig_3"/>
    <property type="match status" value="1"/>
</dbReference>
<keyword evidence="5" id="KW-0393">Immunoglobulin domain</keyword>
<dbReference type="PROSITE" id="PS50835">
    <property type="entry name" value="IG_LIKE"/>
    <property type="match status" value="3"/>
</dbReference>
<dbReference type="InterPro" id="IPR013151">
    <property type="entry name" value="Immunoglobulin_dom"/>
</dbReference>
<dbReference type="InterPro" id="IPR003598">
    <property type="entry name" value="Ig_sub2"/>
</dbReference>
<reference evidence="6" key="1">
    <citation type="submission" date="2022-03" db="EMBL/GenBank/DDBJ databases">
        <authorList>
            <person name="Martin C."/>
        </authorList>
    </citation>
    <scope>NUCLEOTIDE SEQUENCE</scope>
</reference>
<dbReference type="SMART" id="SM00409">
    <property type="entry name" value="IG"/>
    <property type="match status" value="2"/>
</dbReference>
<accession>A0A8J1TML1</accession>
<keyword evidence="4" id="KW-0325">Glycoprotein</keyword>
<keyword evidence="7" id="KW-1185">Reference proteome</keyword>
<evidence type="ECO:0000256" key="1">
    <source>
        <dbReference type="ARBA" id="ARBA00004479"/>
    </source>
</evidence>
<comment type="caution">
    <text evidence="6">The sequence shown here is derived from an EMBL/GenBank/DDBJ whole genome shotgun (WGS) entry which is preliminary data.</text>
</comment>
<dbReference type="AlphaFoldDB" id="A0A8J1TML1"/>
<dbReference type="OrthoDB" id="5857426at2759"/>
<evidence type="ECO:0000256" key="3">
    <source>
        <dbReference type="ARBA" id="ARBA00023157"/>
    </source>
</evidence>
<dbReference type="GO" id="GO:0098609">
    <property type="term" value="P:cell-cell adhesion"/>
    <property type="evidence" value="ECO:0007669"/>
    <property type="project" value="TreeGrafter"/>
</dbReference>
<dbReference type="SMART" id="SM00408">
    <property type="entry name" value="IGc2"/>
    <property type="match status" value="2"/>
</dbReference>
<dbReference type="EMBL" id="CAIIXF020000012">
    <property type="protein sequence ID" value="CAH1802037.1"/>
    <property type="molecule type" value="Genomic_DNA"/>
</dbReference>
<comment type="subcellular location">
    <subcellularLocation>
        <location evidence="1">Membrane</location>
        <topology evidence="1">Single-pass type I membrane protein</topology>
    </subcellularLocation>
</comment>
<dbReference type="GO" id="GO:0050839">
    <property type="term" value="F:cell adhesion molecule binding"/>
    <property type="evidence" value="ECO:0007669"/>
    <property type="project" value="TreeGrafter"/>
</dbReference>
<dbReference type="GO" id="GO:0005911">
    <property type="term" value="C:cell-cell junction"/>
    <property type="evidence" value="ECO:0007669"/>
    <property type="project" value="TreeGrafter"/>
</dbReference>
<gene>
    <name evidence="6" type="ORF">OFUS_LOCUS25759</name>
</gene>
<dbReference type="Gene3D" id="2.60.40.10">
    <property type="entry name" value="Immunoglobulins"/>
    <property type="match status" value="2"/>
</dbReference>
<evidence type="ECO:0000256" key="5">
    <source>
        <dbReference type="ARBA" id="ARBA00023319"/>
    </source>
</evidence>
<dbReference type="PANTHER" id="PTHR11640:SF31">
    <property type="entry name" value="IRREGULAR CHIASM C-ROUGHEST PROTEIN-RELATED"/>
    <property type="match status" value="1"/>
</dbReference>
<dbReference type="SUPFAM" id="SSF48726">
    <property type="entry name" value="Immunoglobulin"/>
    <property type="match status" value="2"/>
</dbReference>
<dbReference type="Pfam" id="PF00047">
    <property type="entry name" value="ig"/>
    <property type="match status" value="1"/>
</dbReference>
<keyword evidence="2" id="KW-0472">Membrane</keyword>
<organism evidence="6 7">
    <name type="scientific">Owenia fusiformis</name>
    <name type="common">Polychaete worm</name>
    <dbReference type="NCBI Taxonomy" id="6347"/>
    <lineage>
        <taxon>Eukaryota</taxon>
        <taxon>Metazoa</taxon>
        <taxon>Spiralia</taxon>
        <taxon>Lophotrochozoa</taxon>
        <taxon>Annelida</taxon>
        <taxon>Polychaeta</taxon>
        <taxon>Sedentaria</taxon>
        <taxon>Canalipalpata</taxon>
        <taxon>Sabellida</taxon>
        <taxon>Oweniida</taxon>
        <taxon>Oweniidae</taxon>
        <taxon>Owenia</taxon>
    </lineage>
</organism>
<dbReference type="InterPro" id="IPR007110">
    <property type="entry name" value="Ig-like_dom"/>
</dbReference>
<sequence length="395" mass="43600">MYPEQTSHWIISILMCIIAASSENITLIEGPKDTAALSGQNATLICHVNTTASGSGHVVQWVGNSYRTGLGRPLSVNDRITITGAPNKFSISSLKPYNLHLQNTDLDDAGKYTCNNVLIGSPVGGLEPQLVVLDPEPCPMSANTTSRENDTIKITWSVKYAGNRNDSQKPTIRWTLNGIQQTATVNETTPGDFSSSFTRSASSDDDQMELNCSLSVLNIQEHCSTKLDIQYPARMPVLFENGKNIRDQHNSKHTIGSNVQLKGESRGNPASTITWQVKTTSDENFGSEEAGDTKQINNIQFNQTGVYKCCARNALNGYRECSELTIEVVAVSRAASTSPYMHALWVILIVSFSYPMVTRLHRSTWPALVSRKGRFITKGLYKTVHCNLYEVIFRK</sequence>
<dbReference type="InterPro" id="IPR051275">
    <property type="entry name" value="Cell_adhesion_signaling"/>
</dbReference>